<dbReference type="Gene3D" id="2.40.10.10">
    <property type="entry name" value="Trypsin-like serine proteases"/>
    <property type="match status" value="1"/>
</dbReference>
<dbReference type="InterPro" id="IPR043128">
    <property type="entry name" value="Rev_trsase/Diguanyl_cyclase"/>
</dbReference>
<dbReference type="Gene3D" id="2.60.120.20">
    <property type="match status" value="3"/>
</dbReference>
<evidence type="ECO:0000256" key="8">
    <source>
        <dbReference type="ARBA" id="ARBA00022741"/>
    </source>
</evidence>
<dbReference type="GO" id="GO:0019028">
    <property type="term" value="C:viral capsid"/>
    <property type="evidence" value="ECO:0007669"/>
    <property type="project" value="UniProtKB-KW"/>
</dbReference>
<dbReference type="SUPFAM" id="SSF88633">
    <property type="entry name" value="Positive stranded ssRNA viruses"/>
    <property type="match status" value="3"/>
</dbReference>
<dbReference type="GO" id="GO:0005198">
    <property type="term" value="F:structural molecule activity"/>
    <property type="evidence" value="ECO:0007669"/>
    <property type="project" value="InterPro"/>
</dbReference>
<evidence type="ECO:0000256" key="10">
    <source>
        <dbReference type="ARBA" id="ARBA00022806"/>
    </source>
</evidence>
<feature type="domain" description="RdRp catalytic" evidence="16">
    <location>
        <begin position="2760"/>
        <end position="2890"/>
    </location>
</feature>
<feature type="region of interest" description="Disordered" evidence="15">
    <location>
        <begin position="251"/>
        <end position="272"/>
    </location>
</feature>
<feature type="compositionally biased region" description="Basic and acidic residues" evidence="15">
    <location>
        <begin position="2546"/>
        <end position="2564"/>
    </location>
</feature>
<dbReference type="Pfam" id="PF00910">
    <property type="entry name" value="RNA_helicase"/>
    <property type="match status" value="1"/>
</dbReference>
<dbReference type="InterPro" id="IPR043502">
    <property type="entry name" value="DNA/RNA_pol_sf"/>
</dbReference>
<dbReference type="InterPro" id="IPR001205">
    <property type="entry name" value="RNA-dir_pol_C"/>
</dbReference>
<keyword evidence="11" id="KW-0788">Thiol protease</keyword>
<feature type="region of interest" description="Disordered" evidence="15">
    <location>
        <begin position="2537"/>
        <end position="2564"/>
    </location>
</feature>
<dbReference type="GO" id="GO:0008234">
    <property type="term" value="F:cysteine-type peptidase activity"/>
    <property type="evidence" value="ECO:0007669"/>
    <property type="project" value="UniProtKB-KW"/>
</dbReference>
<dbReference type="GO" id="GO:0039694">
    <property type="term" value="P:viral RNA genome replication"/>
    <property type="evidence" value="ECO:0007669"/>
    <property type="project" value="InterPro"/>
</dbReference>
<dbReference type="Pfam" id="PF00073">
    <property type="entry name" value="Rhv"/>
    <property type="match status" value="2"/>
</dbReference>
<evidence type="ECO:0000313" key="18">
    <source>
        <dbReference type="EMBL" id="WZI33344.1"/>
    </source>
</evidence>
<proteinExistence type="predicted"/>
<evidence type="ECO:0000256" key="4">
    <source>
        <dbReference type="ARBA" id="ARBA00022561"/>
    </source>
</evidence>
<evidence type="ECO:0000259" key="16">
    <source>
        <dbReference type="PROSITE" id="PS50507"/>
    </source>
</evidence>
<keyword evidence="4" id="KW-0167">Capsid protein</keyword>
<dbReference type="GO" id="GO:0003724">
    <property type="term" value="F:RNA helicase activity"/>
    <property type="evidence" value="ECO:0007669"/>
    <property type="project" value="InterPro"/>
</dbReference>
<evidence type="ECO:0000256" key="15">
    <source>
        <dbReference type="SAM" id="MobiDB-lite"/>
    </source>
</evidence>
<dbReference type="EMBL" id="PP272629">
    <property type="protein sequence ID" value="WZI33344.1"/>
    <property type="molecule type" value="Genomic_RNA"/>
</dbReference>
<keyword evidence="6" id="KW-0808">Transferase</keyword>
<dbReference type="InterPro" id="IPR000605">
    <property type="entry name" value="Helicase_SF3_ssDNA/RNA_vir"/>
</dbReference>
<comment type="subcellular location">
    <subcellularLocation>
        <location evidence="1">Virion</location>
    </subcellularLocation>
</comment>
<dbReference type="InterPro" id="IPR007094">
    <property type="entry name" value="RNA-dir_pol_PSvirus"/>
</dbReference>
<keyword evidence="14" id="KW-0693">Viral RNA replication</keyword>
<keyword evidence="9" id="KW-0378">Hydrolase</keyword>
<dbReference type="InterPro" id="IPR001676">
    <property type="entry name" value="Picornavirus_capsid"/>
</dbReference>
<dbReference type="PROSITE" id="PS50507">
    <property type="entry name" value="RDRP_SSRNA_POS"/>
    <property type="match status" value="1"/>
</dbReference>
<dbReference type="InterPro" id="IPR014872">
    <property type="entry name" value="Dicistrovirus_capsid-polyPr_C"/>
</dbReference>
<name>A0AB38ZK15_9VIRU</name>
<dbReference type="CDD" id="cd23169">
    <property type="entry name" value="ps-ssRNAv-Picornavirales"/>
    <property type="match status" value="1"/>
</dbReference>
<evidence type="ECO:0000256" key="2">
    <source>
        <dbReference type="ARBA" id="ARBA00020107"/>
    </source>
</evidence>
<evidence type="ECO:0000256" key="11">
    <source>
        <dbReference type="ARBA" id="ARBA00022807"/>
    </source>
</evidence>
<reference evidence="18" key="1">
    <citation type="journal article" date="2024" name="NPJ Biofilms Microbiomes">
        <title>Decoding the RNA viromes in shrew lungs along the eastern coast of China.</title>
        <authorList>
            <person name="Zhang J.T."/>
            <person name="Hu Z.Y."/>
            <person name="Tang F."/>
            <person name="Liu Y.T."/>
            <person name="Tan W.L."/>
            <person name="Ma X.F."/>
            <person name="Zhang Y.F."/>
            <person name="Si G.Q."/>
            <person name="Zhang L."/>
            <person name="Zhang M.Q."/>
            <person name="Peng C."/>
            <person name="Fu B.K."/>
            <person name="Fang L.Q."/>
            <person name="Zhang X.A."/>
            <person name="Liu W."/>
        </authorList>
    </citation>
    <scope>NUCLEOTIDE SEQUENCE</scope>
    <source>
        <strain evidence="18">Ifla_2</strain>
    </source>
</reference>
<reference evidence="18" key="2">
    <citation type="submission" date="2024-01" db="EMBL/GenBank/DDBJ databases">
        <authorList>
            <person name="Zhang X.-A."/>
            <person name="Zhang J.-T."/>
            <person name="Hu Z.-Y."/>
            <person name="Liu W."/>
        </authorList>
    </citation>
    <scope>NUCLEOTIDE SEQUENCE</scope>
    <source>
        <strain evidence="18">Ifla_2</strain>
    </source>
</reference>
<dbReference type="GO" id="GO:0006508">
    <property type="term" value="P:proteolysis"/>
    <property type="evidence" value="ECO:0007669"/>
    <property type="project" value="UniProtKB-KW"/>
</dbReference>
<evidence type="ECO:0000256" key="7">
    <source>
        <dbReference type="ARBA" id="ARBA00022695"/>
    </source>
</evidence>
<evidence type="ECO:0000256" key="13">
    <source>
        <dbReference type="ARBA" id="ARBA00022844"/>
    </source>
</evidence>
<keyword evidence="8" id="KW-0547">Nucleotide-binding</keyword>
<dbReference type="Pfam" id="PF08762">
    <property type="entry name" value="CRPV_capsid"/>
    <property type="match status" value="1"/>
</dbReference>
<keyword evidence="3" id="KW-0696">RNA-directed RNA polymerase</keyword>
<keyword evidence="5" id="KW-0645">Protease</keyword>
<evidence type="ECO:0000256" key="14">
    <source>
        <dbReference type="ARBA" id="ARBA00022953"/>
    </source>
</evidence>
<dbReference type="InterPro" id="IPR043504">
    <property type="entry name" value="Peptidase_S1_PA_chymotrypsin"/>
</dbReference>
<feature type="domain" description="SF3 helicase" evidence="17">
    <location>
        <begin position="1530"/>
        <end position="1699"/>
    </location>
</feature>
<evidence type="ECO:0000256" key="3">
    <source>
        <dbReference type="ARBA" id="ARBA00022484"/>
    </source>
</evidence>
<dbReference type="GO" id="GO:0003723">
    <property type="term" value="F:RNA binding"/>
    <property type="evidence" value="ECO:0007669"/>
    <property type="project" value="InterPro"/>
</dbReference>
<evidence type="ECO:0000256" key="9">
    <source>
        <dbReference type="ARBA" id="ARBA00022801"/>
    </source>
</evidence>
<evidence type="ECO:0000259" key="17">
    <source>
        <dbReference type="PROSITE" id="PS51218"/>
    </source>
</evidence>
<dbReference type="SUPFAM" id="SSF50494">
    <property type="entry name" value="Trypsin-like serine proteases"/>
    <property type="match status" value="1"/>
</dbReference>
<evidence type="ECO:0000256" key="1">
    <source>
        <dbReference type="ARBA" id="ARBA00004328"/>
    </source>
</evidence>
<keyword evidence="10" id="KW-0347">Helicase</keyword>
<dbReference type="InterPro" id="IPR014759">
    <property type="entry name" value="Helicase_SF3_ssRNA_vir"/>
</dbReference>
<organism evidence="18">
    <name type="scientific">Crocidura shantungensis iflavirus 1</name>
    <dbReference type="NCBI Taxonomy" id="3139515"/>
    <lineage>
        <taxon>Viruses</taxon>
        <taxon>Riboviria</taxon>
        <taxon>Orthornavirae</taxon>
        <taxon>Pisuviricota</taxon>
        <taxon>Pisoniviricetes</taxon>
        <taxon>Picornavirales</taxon>
        <taxon>Iflaviridae</taxon>
        <taxon>Iflavirus</taxon>
    </lineage>
</organism>
<dbReference type="InterPro" id="IPR033703">
    <property type="entry name" value="Rhv-like"/>
</dbReference>
<evidence type="ECO:0000256" key="12">
    <source>
        <dbReference type="ARBA" id="ARBA00022840"/>
    </source>
</evidence>
<sequence>MACSGVSSLYSLENVFGDIISQDYENDLARIKSEFDFKYHHRHQFGLNSELDDLQLAEEENVKIKALVKQRNWRWYLLKSKQLIKLDSVLGTDFCNSYVTSLNIAAHEKEKQKRAQREHLRRVHSDSKLFSKQTWLYDQIDDTNHPSYTESETDLLIAECRKFFWCPRSKHERTRKLNYGNLRSDGDEIKQIIDNRDYDRLYTLSLKLRKVIETLEEARHKMVVKIRLALRSPPADIEQGIEMTELYRESAEVETPPKYQNSPETAGGDTRAREIPAENVVLSETEVPQVDVSAPVPRPWSDFVSSDTKSDHDTLVNRWFRVGTYTWNTQQSVNTTLVALDLPKQAILVGNTCDQPNKIPFRIHRYWRGTMHIKIQVNANKFQVGQLQCAWFYQPKADNSFVDLRSDVYARSGASHIIANASPSNEAELVVPFKMHKSMLHTKVKEGYGDPLDEGTLFVTVLNQLHTVANTSPQADFTIFIKFSDNEFTGMIAGDIDTPPSYQMMNALVPAVKLAEQLLTSSTNDNNRDNPPVNQPPPLFVPTGSHSWCIGTDLSEPIHNLRLSGKAQTCHPDKEPDEMSIKYLCRKYQLLSQFTWSTQQRTGQRLWACPANPLPPKDILHVSKPQNNTLLAAYQLVPVGFVSSLFQYWRGSLEFRIDIVASQYHSGKLMLAYIPGLAEDEEVTLDQARASPNITINLKDTLSYTWRIPYIADVPWWPRRYAGNSLLNNHTSPSKIFVFVANELVLGSTVYPTVDINVYMRGGDDFEVAVPVQPAMGLASDRRYLGLLEPFTVYPTNEQYYSGAWHQVPEVQVFRRATTSEAYEVFTTPVTDRPGYYAISENQGLSAFDANRNLQIPIRYAIFLKSPSSYGGYVGVPIFFIPSDPSAVSRLTTIVRHAFDNGYTVGSWMIPYVMTTTEAGRFSSYGFFNNTWSTTNNPYGGSLTTPWNFNEIPTVNESPIQSEFEMIPRYQGNREDTFNMVDNTTGLSSTGGGMMMFGETFLDLKDYCRRYQLYATFNVPGATVEAEVGKCNFTFPVNPAGLRLDLGTPQGINQVWNRARNGHIPLIASLYRYYRGSIRIRILVTNSSGLQAWYQHRPDRRLNVNGITPCQSLRTTEALINHGYGYYIQNLELNNIIEIEVPFYQKANFGLLQSPNLSVEEFTNYFTLGEVAVGFFGNKAATDNMQVTVYYALADDCRFSTFQGVPPMVLLDDLPVNESVSQYQMMKWLTNPVSSLRDQAATEVKSTIAKAVEGTSKDLFNTLESVANDVKEKVGCNFDKNLVMQAFSQFIHCTINPTFKTIGWAICSIFLSCGLLVMETVQGFLSACTTIFNIFKTKFSISNELREESETEQQQMVPTEMPVETEPQYQNKFDMTTDQAAATGLITCLMGCMCTVFGVKNARSSKIPKEWSASIFEGIEKGMRLSNVAFIFLRNIMSVLDSMRVWLCSKFIKGYNAVVAIDKNRDIISKWMKRSVDICTPNIAIDLKYDHSLLVEFYDLYTLGKTLYEYATHCESPNLRVSIHKTYDKLHRIAETLTDEGVDPHIRKQPYTIYMYGESNIGKSEIQTKICKELLVAENITTPTVMNCVISTASKFWDDCDRQPVLVIDDMFAVQTEELLSRQLETLFAVVSPVVLIPPKAELEQKGKPYSPSIFWINSNHEYYKHPQVISEAVWRRRDILIFAEKDDSFSKVGCYHCEKKCAVHEVPSHELAKGILDDNHHLKFRYKTQCADPNVPYSDYLTYNDLIGFLKVHFKENRARENIRFRERIISNAAVSRSGTLGESADLVAEWNAAIYQRREAERSATNYLSNLINHQLCQLKEWSKSLGDYFVKQPYLPPVLGCITCRSLRARCGECLHLQNSPMQPLEHPQSALQFKPDAVDPGDMFDNALILARNEVREKAAKVEEERKKKEEEGLVDPEEATRVLRDISSASSSSSSVEVVETLPKYQNDPVTNESSNQIRRAVDEFFSGTRLLLPDPIIVDIKNMCYTLPNENFISFSHFINSKIIVLNRTFKEYSNSVLSLKLFKRVCEDVCLTDSVVQSPCYHDPKYNDIVLQSGNLVLACSDGHHKCIDIFSDLARWTVKCRYCLLHLPWKQLELRSKCLALYSDHVEAWMEALLHVPFMHDKWYKTMWSDFASCTSDFLKSKLPALGYKIWNFITSMKGMLCIMGALLLGSIFIKPSGDVNYESVTTSTYKVYTDRKPEDLVIISDRCSKNNLENTYQNRYEQTTCKIAKHPLIRPEVAPKFQSTSQQSRELPRFLEENIVNIHADYLDERNVVHTSVTACFVVCDRRMLILRHYWDHWIRLPPNTQFYLVSHKTVSPQYPKGIQLTLGNLQPEWFTTMDPSGFYKSHLGIVQLPQSSPSFKDLRKFVATAEDHRYIDTQSCYLFDSQKRCQVILPIQLQKGYIVSDGESGTHLPVAYKYRYTGDGKCGSILVCGNLQRPIIGIHFAGSNLWGSSEPLYNENFKKSVERETTHYEFDTFFHDMDLDISNTLEFKTLLYPQGVVPKEVAHHQGSKTQYKPSLLYGTCPVTSEPNPLSPGDRRLPKGSHPLRDGVEHMGRPPREFELNLLLPAKEDLTDVILANVIPVRSDIDVLSFSDAVVGNSRVHGFEPLEWSTSEGFPLSAARPVGCKGKKWLFKLEEGADGYIFKGFHPELKRLLNLEYSLRKRKIRVPTVFTDCLKDALIDSEKCLIPGKTRVFSISPVQYTIAFKMYFGDFLASYRRARLSAEHGIGIDVNSMEWTDLAYKLQSKGQGIVAGDYKNFGPGLMLLAVKFAFDIILKWYEMHDHSERRDENNNIRRVLLSEILYSRHLVNNLIYEPSSGIPSGSPITAELNSLVNSLYLRCAWLGIIGESLKTMRENVCIITYGDDVCMNVSDKYIIDFNTETINHFFSQYNIIFTDIDKSNNIIKCRTLKNVTFLKRGFAPHPYLENIFLAPIDKHSIYKCVNWIRSKGDPLDATLDNCVQACELAFGLGPAIYSQLKDVLITECGNLLQRELIVDSWDAVSKRCFSS</sequence>
<keyword evidence="12" id="KW-0067">ATP-binding</keyword>
<dbReference type="GO" id="GO:0003968">
    <property type="term" value="F:RNA-directed RNA polymerase activity"/>
    <property type="evidence" value="ECO:0007669"/>
    <property type="project" value="UniProtKB-KW"/>
</dbReference>
<evidence type="ECO:0000256" key="5">
    <source>
        <dbReference type="ARBA" id="ARBA00022670"/>
    </source>
</evidence>
<dbReference type="GO" id="GO:0005524">
    <property type="term" value="F:ATP binding"/>
    <property type="evidence" value="ECO:0007669"/>
    <property type="project" value="UniProtKB-KW"/>
</dbReference>
<protein>
    <recommendedName>
        <fullName evidence="2">Genome polyprotein</fullName>
    </recommendedName>
</protein>
<dbReference type="InterPro" id="IPR009003">
    <property type="entry name" value="Peptidase_S1_PA"/>
</dbReference>
<dbReference type="Gene3D" id="3.30.70.270">
    <property type="match status" value="1"/>
</dbReference>
<keyword evidence="7" id="KW-0548">Nucleotidyltransferase</keyword>
<accession>A0AB38ZK15</accession>
<dbReference type="GO" id="GO:0006351">
    <property type="term" value="P:DNA-templated transcription"/>
    <property type="evidence" value="ECO:0007669"/>
    <property type="project" value="InterPro"/>
</dbReference>
<dbReference type="CDD" id="cd00205">
    <property type="entry name" value="rhv_like"/>
    <property type="match status" value="2"/>
</dbReference>
<keyword evidence="13" id="KW-0946">Virion</keyword>
<dbReference type="PROSITE" id="PS51218">
    <property type="entry name" value="SF3_HELICASE_2"/>
    <property type="match status" value="1"/>
</dbReference>
<evidence type="ECO:0000256" key="6">
    <source>
        <dbReference type="ARBA" id="ARBA00022679"/>
    </source>
</evidence>
<dbReference type="SUPFAM" id="SSF56672">
    <property type="entry name" value="DNA/RNA polymerases"/>
    <property type="match status" value="1"/>
</dbReference>
<dbReference type="InterPro" id="IPR029053">
    <property type="entry name" value="Viral_coat"/>
</dbReference>
<dbReference type="Pfam" id="PF00680">
    <property type="entry name" value="RdRP_1"/>
    <property type="match status" value="1"/>
</dbReference>